<organism evidence="7 8">
    <name type="scientific">Polaromonas aquatica</name>
    <dbReference type="NCBI Taxonomy" id="332657"/>
    <lineage>
        <taxon>Bacteria</taxon>
        <taxon>Pseudomonadati</taxon>
        <taxon>Pseudomonadota</taxon>
        <taxon>Betaproteobacteria</taxon>
        <taxon>Burkholderiales</taxon>
        <taxon>Comamonadaceae</taxon>
        <taxon>Polaromonas</taxon>
    </lineage>
</organism>
<keyword evidence="1" id="KW-0472">Membrane</keyword>
<dbReference type="PANTHER" id="PTHR34597">
    <property type="entry name" value="SLR1661 PROTEIN"/>
    <property type="match status" value="1"/>
</dbReference>
<dbReference type="Gene3D" id="2.40.160.50">
    <property type="entry name" value="membrane protein fhac: a member of the omp85/tpsb transporter family"/>
    <property type="match status" value="1"/>
</dbReference>
<comment type="caution">
    <text evidence="7">The sequence shown here is derived from an EMBL/GenBank/DDBJ whole genome shotgun (WGS) entry which is preliminary data.</text>
</comment>
<evidence type="ECO:0000259" key="6">
    <source>
        <dbReference type="Pfam" id="PF08479"/>
    </source>
</evidence>
<name>A0ABW1TU79_9BURK</name>
<feature type="chain" id="PRO_5047147137" evidence="4">
    <location>
        <begin position="26"/>
        <end position="562"/>
    </location>
</feature>
<evidence type="ECO:0000256" key="4">
    <source>
        <dbReference type="SAM" id="SignalP"/>
    </source>
</evidence>
<sequence>MKHHCAMILAGAAILGAGAPRGALAQAGGGNPLDTLPVAPRIEIRPGGVVSPPVAAPTTAQQVMAVRLTPARFDIEGVQSIPFAEVSSRFAPLAHREITVGQLVEVAREITQLYQDRGYALSFCYVPTQDFKDGIVRIVAVEGHVSEVRIEGDAGNAEPKIREMAARIQADKPLRRATFERYVGLLGQLPGLRVQANALPPSNTDGATVMTLKVTRRPVTASASVDARQSRPRLLLTGSLNDAIFSGSQLSASVIASPLPGETFQSAQFTQFIGSNGLSARIDASHYRGDPDAQFDANRSTQRSVINDRLELSASYPLVLSNTMSFVVSGGTYAVNYSDGYSNPSNGAVLAYDTRVRAVFGQLSYTLSLPDTVRRLSILLAHGINGLGAQATARTNVAGLAAVNLANTGFSKVLLQASQANQWSGGFGSVISLMGQYSPHILPTTERISFGGLRMARGYAPGEASGDSGWGLGAELNRSFAVDAAYLKQIQPYLLLEIARVYNQSGTFTPSQLKSIAMGARLSDQKFFTVDVSVAKPVGDQPIENVERRPRFQAFLNYRLAP</sequence>
<feature type="domain" description="Haemolysin activator HlyB C-terminal" evidence="5">
    <location>
        <begin position="353"/>
        <end position="522"/>
    </location>
</feature>
<dbReference type="EMBL" id="JBHSRS010000005">
    <property type="protein sequence ID" value="MFC6280292.1"/>
    <property type="molecule type" value="Genomic_DNA"/>
</dbReference>
<dbReference type="Pfam" id="PF03865">
    <property type="entry name" value="ShlB"/>
    <property type="match status" value="1"/>
</dbReference>
<keyword evidence="2" id="KW-0812">Transmembrane</keyword>
<evidence type="ECO:0000313" key="7">
    <source>
        <dbReference type="EMBL" id="MFC6280292.1"/>
    </source>
</evidence>
<evidence type="ECO:0000256" key="3">
    <source>
        <dbReference type="ARBA" id="ARBA00023237"/>
    </source>
</evidence>
<feature type="signal peptide" evidence="4">
    <location>
        <begin position="1"/>
        <end position="25"/>
    </location>
</feature>
<keyword evidence="8" id="KW-1185">Reference proteome</keyword>
<dbReference type="PANTHER" id="PTHR34597:SF6">
    <property type="entry name" value="BLR6126 PROTEIN"/>
    <property type="match status" value="1"/>
</dbReference>
<dbReference type="Pfam" id="PF08479">
    <property type="entry name" value="POTRA_2"/>
    <property type="match status" value="1"/>
</dbReference>
<dbReference type="Gene3D" id="3.10.20.310">
    <property type="entry name" value="membrane protein fhac"/>
    <property type="match status" value="1"/>
</dbReference>
<gene>
    <name evidence="7" type="ORF">ACFQND_03475</name>
</gene>
<evidence type="ECO:0000313" key="8">
    <source>
        <dbReference type="Proteomes" id="UP001596270"/>
    </source>
</evidence>
<keyword evidence="4" id="KW-0732">Signal</keyword>
<protein>
    <submittedName>
        <fullName evidence="7">ShlB/FhaC/HecB family hemolysin secretion/activation protein</fullName>
    </submittedName>
</protein>
<dbReference type="InterPro" id="IPR005565">
    <property type="entry name" value="Hemolysn_activator_HlyB_C"/>
</dbReference>
<evidence type="ECO:0000256" key="2">
    <source>
        <dbReference type="ARBA" id="ARBA00022692"/>
    </source>
</evidence>
<evidence type="ECO:0000259" key="5">
    <source>
        <dbReference type="Pfam" id="PF03865"/>
    </source>
</evidence>
<evidence type="ECO:0000256" key="1">
    <source>
        <dbReference type="ARBA" id="ARBA00022452"/>
    </source>
</evidence>
<dbReference type="RefSeq" id="WP_371434626.1">
    <property type="nucleotide sequence ID" value="NZ_JBHSRS010000005.1"/>
</dbReference>
<proteinExistence type="predicted"/>
<keyword evidence="1" id="KW-1134">Transmembrane beta strand</keyword>
<reference evidence="8" key="1">
    <citation type="journal article" date="2019" name="Int. J. Syst. Evol. Microbiol.">
        <title>The Global Catalogue of Microorganisms (GCM) 10K type strain sequencing project: providing services to taxonomists for standard genome sequencing and annotation.</title>
        <authorList>
            <consortium name="The Broad Institute Genomics Platform"/>
            <consortium name="The Broad Institute Genome Sequencing Center for Infectious Disease"/>
            <person name="Wu L."/>
            <person name="Ma J."/>
        </authorList>
    </citation>
    <scope>NUCLEOTIDE SEQUENCE [LARGE SCALE GENOMIC DNA]</scope>
    <source>
        <strain evidence="8">CCUG 39402</strain>
    </source>
</reference>
<dbReference type="Proteomes" id="UP001596270">
    <property type="component" value="Unassembled WGS sequence"/>
</dbReference>
<feature type="domain" description="Polypeptide-transport-associated ShlB-type" evidence="6">
    <location>
        <begin position="71"/>
        <end position="143"/>
    </location>
</feature>
<keyword evidence="3" id="KW-0998">Cell outer membrane</keyword>
<accession>A0ABW1TU79</accession>
<dbReference type="InterPro" id="IPR051544">
    <property type="entry name" value="TPS_OM_transporter"/>
</dbReference>
<dbReference type="InterPro" id="IPR013686">
    <property type="entry name" value="Polypept-transport_assoc_ShlB"/>
</dbReference>